<dbReference type="InterPro" id="IPR024516">
    <property type="entry name" value="Mce_C"/>
</dbReference>
<name>A0A542CSC4_AMYCI</name>
<dbReference type="Pfam" id="PF02470">
    <property type="entry name" value="MlaD"/>
    <property type="match status" value="1"/>
</dbReference>
<evidence type="ECO:0000259" key="2">
    <source>
        <dbReference type="Pfam" id="PF11887"/>
    </source>
</evidence>
<comment type="caution">
    <text evidence="3">The sequence shown here is derived from an EMBL/GenBank/DDBJ whole genome shotgun (WGS) entry which is preliminary data.</text>
</comment>
<evidence type="ECO:0000259" key="1">
    <source>
        <dbReference type="Pfam" id="PF02470"/>
    </source>
</evidence>
<sequence>MTRSPARLLSVACVLALLAALGWYSFLRPRPALHLSADFAAADGIFPGSRVAVLGVPVGTVESVTPRGASVRIAMSLPAETSVPRDARAYIMNPAVVSDRFVELAPAHTTGPTLPDGAVIPLGRTHSPITFDRLTRSLDELLTALGPDGANSDGGLGELLHGTARALEGNGGRLRDAIAAVTQATDVLAGGTGDLGAVLDNVDKLTSALAEHKSTVDALARTVGTAATDFGAQQEQVAESIAALSSVLGRLDGLLREHGERLTGDLEGLAELSTTLVGRQRELAETLDTLPLALENFGRAVTEDGRLRIRLDISTNLSQFPTTAKLCARIPLPLCEGAGIVNPVPFPPELPEALGLDAALNGGG</sequence>
<dbReference type="Pfam" id="PF11887">
    <property type="entry name" value="Mce4_CUP1"/>
    <property type="match status" value="1"/>
</dbReference>
<reference evidence="3 4" key="1">
    <citation type="submission" date="2019-06" db="EMBL/GenBank/DDBJ databases">
        <title>Sequencing the genomes of 1000 actinobacteria strains.</title>
        <authorList>
            <person name="Klenk H.-P."/>
        </authorList>
    </citation>
    <scope>NUCLEOTIDE SEQUENCE [LARGE SCALE GENOMIC DNA]</scope>
    <source>
        <strain evidence="3 4">DSM 45679</strain>
    </source>
</reference>
<dbReference type="PANTHER" id="PTHR33371:SF4">
    <property type="entry name" value="INTERMEMBRANE PHOSPHOLIPID TRANSPORT SYSTEM BINDING PROTEIN MLAD"/>
    <property type="match status" value="1"/>
</dbReference>
<keyword evidence="4" id="KW-1185">Reference proteome</keyword>
<dbReference type="PANTHER" id="PTHR33371">
    <property type="entry name" value="INTERMEMBRANE PHOSPHOLIPID TRANSPORT SYSTEM BINDING PROTEIN MLAD-RELATED"/>
    <property type="match status" value="1"/>
</dbReference>
<feature type="domain" description="Mammalian cell entry C-terminal" evidence="2">
    <location>
        <begin position="113"/>
        <end position="292"/>
    </location>
</feature>
<gene>
    <name evidence="3" type="ORF">FB471_5862</name>
</gene>
<dbReference type="Proteomes" id="UP000320876">
    <property type="component" value="Unassembled WGS sequence"/>
</dbReference>
<dbReference type="InterPro" id="IPR005693">
    <property type="entry name" value="Mce"/>
</dbReference>
<dbReference type="OrthoDB" id="4516955at2"/>
<proteinExistence type="predicted"/>
<accession>A0A542CSC4</accession>
<evidence type="ECO:0000313" key="3">
    <source>
        <dbReference type="EMBL" id="TQI93721.1"/>
    </source>
</evidence>
<dbReference type="NCBIfam" id="TIGR00996">
    <property type="entry name" value="Mtu_fam_mce"/>
    <property type="match status" value="1"/>
</dbReference>
<dbReference type="RefSeq" id="WP_142002770.1">
    <property type="nucleotide sequence ID" value="NZ_VFML01000002.1"/>
</dbReference>
<feature type="domain" description="Mce/MlaD" evidence="1">
    <location>
        <begin position="34"/>
        <end position="106"/>
    </location>
</feature>
<evidence type="ECO:0000313" key="4">
    <source>
        <dbReference type="Proteomes" id="UP000320876"/>
    </source>
</evidence>
<organism evidence="3 4">
    <name type="scientific">Amycolatopsis cihanbeyliensis</name>
    <dbReference type="NCBI Taxonomy" id="1128664"/>
    <lineage>
        <taxon>Bacteria</taxon>
        <taxon>Bacillati</taxon>
        <taxon>Actinomycetota</taxon>
        <taxon>Actinomycetes</taxon>
        <taxon>Pseudonocardiales</taxon>
        <taxon>Pseudonocardiaceae</taxon>
        <taxon>Amycolatopsis</taxon>
    </lineage>
</organism>
<dbReference type="InterPro" id="IPR003399">
    <property type="entry name" value="Mce/MlaD"/>
</dbReference>
<dbReference type="InterPro" id="IPR052336">
    <property type="entry name" value="MlaD_Phospholipid_Transporter"/>
</dbReference>
<dbReference type="GO" id="GO:0005576">
    <property type="term" value="C:extracellular region"/>
    <property type="evidence" value="ECO:0007669"/>
    <property type="project" value="TreeGrafter"/>
</dbReference>
<dbReference type="EMBL" id="VFML01000002">
    <property type="protein sequence ID" value="TQI93721.1"/>
    <property type="molecule type" value="Genomic_DNA"/>
</dbReference>
<protein>
    <submittedName>
        <fullName evidence="3">Phospholipid/cholesterol/gamma-HCH transport system substrate-binding protein</fullName>
    </submittedName>
</protein>
<dbReference type="AlphaFoldDB" id="A0A542CSC4"/>